<evidence type="ECO:0000313" key="2">
    <source>
        <dbReference type="Proteomes" id="UP001454036"/>
    </source>
</evidence>
<comment type="caution">
    <text evidence="1">The sequence shown here is derived from an EMBL/GenBank/DDBJ whole genome shotgun (WGS) entry which is preliminary data.</text>
</comment>
<name>A0AAV3PQG9_LITER</name>
<evidence type="ECO:0000313" key="1">
    <source>
        <dbReference type="EMBL" id="GAA0154009.1"/>
    </source>
</evidence>
<protein>
    <submittedName>
        <fullName evidence="1">Uncharacterized protein</fullName>
    </submittedName>
</protein>
<accession>A0AAV3PQG9</accession>
<keyword evidence="2" id="KW-1185">Reference proteome</keyword>
<proteinExistence type="predicted"/>
<sequence length="146" mass="16344">MQRIAALKHTNYSGLENGAMTRRRTMMRWFEYGHSLMTDPPVGYLASSESLAPTEKLLRVRPRDVCLLFLWYRHLKEPGCVVGEQRQLILPACFRRGLLGDEGIDNDIASVDAAAAVFLPDSKGNFGIPILDFFRSSSNFCSSSIS</sequence>
<gene>
    <name evidence="1" type="ORF">LIER_12112</name>
</gene>
<dbReference type="AlphaFoldDB" id="A0AAV3PQG9"/>
<organism evidence="1 2">
    <name type="scientific">Lithospermum erythrorhizon</name>
    <name type="common">Purple gromwell</name>
    <name type="synonym">Lithospermum officinale var. erythrorhizon</name>
    <dbReference type="NCBI Taxonomy" id="34254"/>
    <lineage>
        <taxon>Eukaryota</taxon>
        <taxon>Viridiplantae</taxon>
        <taxon>Streptophyta</taxon>
        <taxon>Embryophyta</taxon>
        <taxon>Tracheophyta</taxon>
        <taxon>Spermatophyta</taxon>
        <taxon>Magnoliopsida</taxon>
        <taxon>eudicotyledons</taxon>
        <taxon>Gunneridae</taxon>
        <taxon>Pentapetalae</taxon>
        <taxon>asterids</taxon>
        <taxon>lamiids</taxon>
        <taxon>Boraginales</taxon>
        <taxon>Boraginaceae</taxon>
        <taxon>Boraginoideae</taxon>
        <taxon>Lithospermeae</taxon>
        <taxon>Lithospermum</taxon>
    </lineage>
</organism>
<dbReference type="Proteomes" id="UP001454036">
    <property type="component" value="Unassembled WGS sequence"/>
</dbReference>
<reference evidence="1 2" key="1">
    <citation type="submission" date="2024-01" db="EMBL/GenBank/DDBJ databases">
        <title>The complete chloroplast genome sequence of Lithospermum erythrorhizon: insights into the phylogenetic relationship among Boraginaceae species and the maternal lineages of purple gromwells.</title>
        <authorList>
            <person name="Okada T."/>
            <person name="Watanabe K."/>
        </authorList>
    </citation>
    <scope>NUCLEOTIDE SEQUENCE [LARGE SCALE GENOMIC DNA]</scope>
</reference>
<dbReference type="EMBL" id="BAABME010002297">
    <property type="protein sequence ID" value="GAA0154009.1"/>
    <property type="molecule type" value="Genomic_DNA"/>
</dbReference>